<dbReference type="FunFam" id="2.60.120.430:FF:000001">
    <property type="entry name" value="Receptor-like protein kinase FERONIA"/>
    <property type="match status" value="1"/>
</dbReference>
<dbReference type="Gene3D" id="2.60.120.430">
    <property type="entry name" value="Galactose-binding lectin"/>
    <property type="match status" value="2"/>
</dbReference>
<evidence type="ECO:0000256" key="13">
    <source>
        <dbReference type="SAM" id="Phobius"/>
    </source>
</evidence>
<keyword evidence="6 12" id="KW-0547">Nucleotide-binding</keyword>
<evidence type="ECO:0000256" key="3">
    <source>
        <dbReference type="ARBA" id="ARBA00022679"/>
    </source>
</evidence>
<evidence type="ECO:0000256" key="4">
    <source>
        <dbReference type="ARBA" id="ARBA00022692"/>
    </source>
</evidence>
<dbReference type="FunFam" id="1.10.510.10:FF:000252">
    <property type="entry name" value="Receptor-like protein kinase FERONIA"/>
    <property type="match status" value="1"/>
</dbReference>
<evidence type="ECO:0000256" key="12">
    <source>
        <dbReference type="PROSITE-ProRule" id="PRU10141"/>
    </source>
</evidence>
<dbReference type="PANTHER" id="PTHR45631">
    <property type="entry name" value="OS07G0107800 PROTEIN-RELATED"/>
    <property type="match status" value="1"/>
</dbReference>
<dbReference type="InterPro" id="IPR008271">
    <property type="entry name" value="Ser/Thr_kinase_AS"/>
</dbReference>
<proteinExistence type="predicted"/>
<evidence type="ECO:0000256" key="9">
    <source>
        <dbReference type="ARBA" id="ARBA00022989"/>
    </source>
</evidence>
<dbReference type="GO" id="GO:0004674">
    <property type="term" value="F:protein serine/threonine kinase activity"/>
    <property type="evidence" value="ECO:0007669"/>
    <property type="project" value="UniProtKB-KW"/>
</dbReference>
<dbReference type="PROSITE" id="PS00108">
    <property type="entry name" value="PROTEIN_KINASE_ST"/>
    <property type="match status" value="1"/>
</dbReference>
<dbReference type="AlphaFoldDB" id="A0A7J6GHE5"/>
<dbReference type="InterPro" id="IPR011009">
    <property type="entry name" value="Kinase-like_dom_sf"/>
</dbReference>
<name>A0A7J6GHE5_CANSA</name>
<feature type="signal peptide" evidence="14">
    <location>
        <begin position="1"/>
        <end position="24"/>
    </location>
</feature>
<keyword evidence="8 12" id="KW-0067">ATP-binding</keyword>
<evidence type="ECO:0000256" key="8">
    <source>
        <dbReference type="ARBA" id="ARBA00022840"/>
    </source>
</evidence>
<protein>
    <recommendedName>
        <fullName evidence="15">Protein kinase domain-containing protein</fullName>
    </recommendedName>
</protein>
<evidence type="ECO:0000256" key="6">
    <source>
        <dbReference type="ARBA" id="ARBA00022741"/>
    </source>
</evidence>
<feature type="transmembrane region" description="Helical" evidence="13">
    <location>
        <begin position="410"/>
        <end position="432"/>
    </location>
</feature>
<dbReference type="SUPFAM" id="SSF56112">
    <property type="entry name" value="Protein kinase-like (PK-like)"/>
    <property type="match status" value="1"/>
</dbReference>
<dbReference type="CDD" id="cd14066">
    <property type="entry name" value="STKc_IRAK"/>
    <property type="match status" value="1"/>
</dbReference>
<dbReference type="FunFam" id="3.30.200.20:FF:000039">
    <property type="entry name" value="receptor-like protein kinase FERONIA"/>
    <property type="match status" value="1"/>
</dbReference>
<keyword evidence="2" id="KW-0723">Serine/threonine-protein kinase</keyword>
<gene>
    <name evidence="17" type="ORF">F8388_026913</name>
    <name evidence="16" type="ORF">G4B88_011606</name>
</gene>
<comment type="caution">
    <text evidence="16">The sequence shown here is derived from an EMBL/GenBank/DDBJ whole genome shotgun (WGS) entry which is preliminary data.</text>
</comment>
<dbReference type="InterPro" id="IPR000719">
    <property type="entry name" value="Prot_kinase_dom"/>
</dbReference>
<dbReference type="Pfam" id="PF07714">
    <property type="entry name" value="PK_Tyr_Ser-Thr"/>
    <property type="match status" value="1"/>
</dbReference>
<keyword evidence="7" id="KW-0418">Kinase</keyword>
<evidence type="ECO:0000313" key="19">
    <source>
        <dbReference type="Proteomes" id="UP000583929"/>
    </source>
</evidence>
<keyword evidence="5 14" id="KW-0732">Signal</keyword>
<dbReference type="FunFam" id="2.60.120.430:FF:000005">
    <property type="entry name" value="Putative receptor-like protein kinase"/>
    <property type="match status" value="1"/>
</dbReference>
<dbReference type="Pfam" id="PF12819">
    <property type="entry name" value="Malectin_like"/>
    <property type="match status" value="1"/>
</dbReference>
<dbReference type="Gene3D" id="1.10.510.10">
    <property type="entry name" value="Transferase(Phosphotransferase) domain 1"/>
    <property type="match status" value="1"/>
</dbReference>
<keyword evidence="3" id="KW-0808">Transferase</keyword>
<evidence type="ECO:0000256" key="14">
    <source>
        <dbReference type="SAM" id="SignalP"/>
    </source>
</evidence>
<dbReference type="EMBL" id="JAATIP010000032">
    <property type="protein sequence ID" value="KAF4389184.1"/>
    <property type="molecule type" value="Genomic_DNA"/>
</dbReference>
<evidence type="ECO:0000256" key="1">
    <source>
        <dbReference type="ARBA" id="ARBA00004479"/>
    </source>
</evidence>
<dbReference type="InterPro" id="IPR024788">
    <property type="entry name" value="Malectin-like_Carb-bd_dom"/>
</dbReference>
<evidence type="ECO:0000256" key="11">
    <source>
        <dbReference type="ARBA" id="ARBA00023180"/>
    </source>
</evidence>
<dbReference type="GO" id="GO:0005524">
    <property type="term" value="F:ATP binding"/>
    <property type="evidence" value="ECO:0007669"/>
    <property type="project" value="UniProtKB-UniRule"/>
</dbReference>
<dbReference type="Proteomes" id="UP000525078">
    <property type="component" value="Unassembled WGS sequence"/>
</dbReference>
<dbReference type="GO" id="GO:0016020">
    <property type="term" value="C:membrane"/>
    <property type="evidence" value="ECO:0007669"/>
    <property type="project" value="UniProtKB-SubCell"/>
</dbReference>
<comment type="subcellular location">
    <subcellularLocation>
        <location evidence="1">Membrane</location>
        <topology evidence="1">Single-pass type I membrane protein</topology>
    </subcellularLocation>
</comment>
<reference evidence="18 19" key="1">
    <citation type="journal article" date="2020" name="bioRxiv">
        <title>Sequence and annotation of 42 cannabis genomes reveals extensive copy number variation in cannabinoid synthesis and pathogen resistance genes.</title>
        <authorList>
            <person name="Mckernan K.J."/>
            <person name="Helbert Y."/>
            <person name="Kane L.T."/>
            <person name="Ebling H."/>
            <person name="Zhang L."/>
            <person name="Liu B."/>
            <person name="Eaton Z."/>
            <person name="Mclaughlin S."/>
            <person name="Kingan S."/>
            <person name="Baybayan P."/>
            <person name="Concepcion G."/>
            <person name="Jordan M."/>
            <person name="Riva A."/>
            <person name="Barbazuk W."/>
            <person name="Harkins T."/>
        </authorList>
    </citation>
    <scope>NUCLEOTIDE SEQUENCE [LARGE SCALE GENOMIC DNA]</scope>
    <source>
        <strain evidence="18 19">cv. Jamaican Lion 4</strain>
        <strain evidence="16">Father</strain>
        <strain evidence="17">Mother</strain>
        <tissue evidence="16">Leaf</tissue>
    </source>
</reference>
<dbReference type="PROSITE" id="PS00107">
    <property type="entry name" value="PROTEIN_KINASE_ATP"/>
    <property type="match status" value="1"/>
</dbReference>
<sequence length="814" mass="91065">MSSFVAILLFSLVLSSFNFPSILSKFTHSDIILINCGSSSNVSVGNRVFLADNSDSENNILVTSERVFLSTNSTSLSSSTFGSQLYKTARLFKGISHYTFPIKKTGVYWIRLYFFPFFSQQYNLSLAKFSLSAKGFTLFKELQIENGSKVMEYSLNIVSNSLVLTFNPSTDSFAFINAIEIMLQPDELLPKAAKTVGLHESQKNLQEQALETTMRVNMGGQVVSPQNDTLWRNWFSDELFLVHNNAKFMSNITLVNYLKGKSTEEIAPRIVYGTATKLDIDGGEAVYFNISWQFDVDSGFEYLVRFHFCDIINASLQSPPFSVYINSWFVSTYADITNKKEDVVGAPYFMDVIVKIIDNSKLKVSLGRNSAGDMYANPFLNGIEIMKISNFRRSLDVLDTFTISNSKGKVLVLAGLAAGIFVVVLAVVLFLFCRRRRRLRLVGHSKTDGVAVNDNGAFLGSENVYNFPLLVIQEATNNFSENLVIGVGGFGKVYKGVLKDKMKVAVKRGVSESNQGLAEFTTEIEMLSQFRHRHLVSLIGYCDYHNEMIIIYEYMENGTLKDHLYGSDVESLSWKQRLQICIGSARGLHYLHTGSAKAIIHRDVKSANILLDENFMAKVADFGLSKIGPDIDKTHVSTAVKGSFGYLDPEYLTMQQLTDKSDVYSFGVVMLEVLCGRPVIDPSLPRDKVNLIEWAMKSYKRGQFEEVIDPRLAGQIKPEAALKFGELVEKCLAERGVFRPTMGDVLWNLEYVFQLEGPDNINTGYLSSSQVNHVNELETTTILSTAEISSDNLGDLADVSMSKVFAQMVNDEMR</sequence>
<keyword evidence="11" id="KW-0325">Glycoprotein</keyword>
<dbReference type="EMBL" id="JAATIQ010000103">
    <property type="protein sequence ID" value="KAF4382277.1"/>
    <property type="molecule type" value="Genomic_DNA"/>
</dbReference>
<evidence type="ECO:0000313" key="16">
    <source>
        <dbReference type="EMBL" id="KAF4382277.1"/>
    </source>
</evidence>
<dbReference type="Proteomes" id="UP000583929">
    <property type="component" value="Unassembled WGS sequence"/>
</dbReference>
<evidence type="ECO:0000313" key="17">
    <source>
        <dbReference type="EMBL" id="KAF4389184.1"/>
    </source>
</evidence>
<evidence type="ECO:0000256" key="2">
    <source>
        <dbReference type="ARBA" id="ARBA00022527"/>
    </source>
</evidence>
<accession>A0A7J6GHE5</accession>
<feature type="chain" id="PRO_5033593611" description="Protein kinase domain-containing protein" evidence="14">
    <location>
        <begin position="25"/>
        <end position="814"/>
    </location>
</feature>
<organism evidence="16 19">
    <name type="scientific">Cannabis sativa</name>
    <name type="common">Hemp</name>
    <name type="synonym">Marijuana</name>
    <dbReference type="NCBI Taxonomy" id="3483"/>
    <lineage>
        <taxon>Eukaryota</taxon>
        <taxon>Viridiplantae</taxon>
        <taxon>Streptophyta</taxon>
        <taxon>Embryophyta</taxon>
        <taxon>Tracheophyta</taxon>
        <taxon>Spermatophyta</taxon>
        <taxon>Magnoliopsida</taxon>
        <taxon>eudicotyledons</taxon>
        <taxon>Gunneridae</taxon>
        <taxon>Pentapetalae</taxon>
        <taxon>rosids</taxon>
        <taxon>fabids</taxon>
        <taxon>Rosales</taxon>
        <taxon>Cannabaceae</taxon>
        <taxon>Cannabis</taxon>
    </lineage>
</organism>
<keyword evidence="4 13" id="KW-0812">Transmembrane</keyword>
<evidence type="ECO:0000313" key="18">
    <source>
        <dbReference type="Proteomes" id="UP000525078"/>
    </source>
</evidence>
<feature type="domain" description="Protein kinase" evidence="15">
    <location>
        <begin position="479"/>
        <end position="752"/>
    </location>
</feature>
<dbReference type="InterPro" id="IPR017441">
    <property type="entry name" value="Protein_kinase_ATP_BS"/>
</dbReference>
<keyword evidence="19" id="KW-1185">Reference proteome</keyword>
<evidence type="ECO:0000259" key="15">
    <source>
        <dbReference type="PROSITE" id="PS50011"/>
    </source>
</evidence>
<evidence type="ECO:0000256" key="7">
    <source>
        <dbReference type="ARBA" id="ARBA00022777"/>
    </source>
</evidence>
<keyword evidence="10 13" id="KW-0472">Membrane</keyword>
<keyword evidence="9 13" id="KW-1133">Transmembrane helix</keyword>
<dbReference type="SMART" id="SM00220">
    <property type="entry name" value="S_TKc"/>
    <property type="match status" value="1"/>
</dbReference>
<feature type="binding site" evidence="12">
    <location>
        <position position="507"/>
    </location>
    <ligand>
        <name>ATP</name>
        <dbReference type="ChEBI" id="CHEBI:30616"/>
    </ligand>
</feature>
<dbReference type="PANTHER" id="PTHR45631:SF68">
    <property type="entry name" value="REPEAT FAMILY PROTEIN, PUTATIVE, EXPRESSED-RELATED"/>
    <property type="match status" value="1"/>
</dbReference>
<dbReference type="Gene3D" id="3.30.200.20">
    <property type="entry name" value="Phosphorylase Kinase, domain 1"/>
    <property type="match status" value="1"/>
</dbReference>
<evidence type="ECO:0000256" key="10">
    <source>
        <dbReference type="ARBA" id="ARBA00023136"/>
    </source>
</evidence>
<dbReference type="InterPro" id="IPR001245">
    <property type="entry name" value="Ser-Thr/Tyr_kinase_cat_dom"/>
</dbReference>
<evidence type="ECO:0000256" key="5">
    <source>
        <dbReference type="ARBA" id="ARBA00022729"/>
    </source>
</evidence>
<dbReference type="PROSITE" id="PS50011">
    <property type="entry name" value="PROTEIN_KINASE_DOM"/>
    <property type="match status" value="1"/>
</dbReference>